<dbReference type="FunFam" id="3.40.50.1820:FF:000126">
    <property type="entry name" value="Lipase"/>
    <property type="match status" value="1"/>
</dbReference>
<dbReference type="Pfam" id="PF04083">
    <property type="entry name" value="Abhydro_lipase"/>
    <property type="match status" value="1"/>
</dbReference>
<evidence type="ECO:0000256" key="2">
    <source>
        <dbReference type="PIRNR" id="PIRNR000862"/>
    </source>
</evidence>
<organism evidence="6 7">
    <name type="scientific">Rubus argutus</name>
    <name type="common">Southern blackberry</name>
    <dbReference type="NCBI Taxonomy" id="59490"/>
    <lineage>
        <taxon>Eukaryota</taxon>
        <taxon>Viridiplantae</taxon>
        <taxon>Streptophyta</taxon>
        <taxon>Embryophyta</taxon>
        <taxon>Tracheophyta</taxon>
        <taxon>Spermatophyta</taxon>
        <taxon>Magnoliopsida</taxon>
        <taxon>eudicotyledons</taxon>
        <taxon>Gunneridae</taxon>
        <taxon>Pentapetalae</taxon>
        <taxon>rosids</taxon>
        <taxon>fabids</taxon>
        <taxon>Rosales</taxon>
        <taxon>Rosaceae</taxon>
        <taxon>Rosoideae</taxon>
        <taxon>Rosoideae incertae sedis</taxon>
        <taxon>Rubus</taxon>
    </lineage>
</organism>
<comment type="similarity">
    <text evidence="1 2">Belongs to the AB hydrolase superfamily. Lipase family.</text>
</comment>
<keyword evidence="2" id="KW-0442">Lipid degradation</keyword>
<dbReference type="InterPro" id="IPR006693">
    <property type="entry name" value="AB_hydrolase_lipase"/>
</dbReference>
<evidence type="ECO:0000256" key="1">
    <source>
        <dbReference type="ARBA" id="ARBA00010701"/>
    </source>
</evidence>
<dbReference type="SUPFAM" id="SSF53474">
    <property type="entry name" value="alpha/beta-Hydrolases"/>
    <property type="match status" value="1"/>
</dbReference>
<name>A0AAW1WL03_RUBAR</name>
<feature type="domain" description="Partial AB-hydrolase lipase" evidence="5">
    <location>
        <begin position="48"/>
        <end position="108"/>
    </location>
</feature>
<evidence type="ECO:0000256" key="3">
    <source>
        <dbReference type="PIRSR" id="PIRSR000862-1"/>
    </source>
</evidence>
<feature type="chain" id="PRO_5043867294" description="Lipase" evidence="4">
    <location>
        <begin position="26"/>
        <end position="411"/>
    </location>
</feature>
<dbReference type="GO" id="GO:0016042">
    <property type="term" value="P:lipid catabolic process"/>
    <property type="evidence" value="ECO:0007669"/>
    <property type="project" value="UniProtKB-KW"/>
</dbReference>
<evidence type="ECO:0000256" key="4">
    <source>
        <dbReference type="SAM" id="SignalP"/>
    </source>
</evidence>
<keyword evidence="4" id="KW-0732">Signal</keyword>
<feature type="signal peptide" evidence="4">
    <location>
        <begin position="1"/>
        <end position="25"/>
    </location>
</feature>
<feature type="active site" description="Nucleophile" evidence="3">
    <location>
        <position position="183"/>
    </location>
</feature>
<dbReference type="EMBL" id="JBEDUW010000006">
    <property type="protein sequence ID" value="KAK9925494.1"/>
    <property type="molecule type" value="Genomic_DNA"/>
</dbReference>
<protein>
    <recommendedName>
        <fullName evidence="2">Lipase</fullName>
    </recommendedName>
</protein>
<dbReference type="AlphaFoldDB" id="A0AAW1WL03"/>
<feature type="active site" description="Charge relay system" evidence="3">
    <location>
        <position position="386"/>
    </location>
</feature>
<gene>
    <name evidence="6" type="ORF">M0R45_033816</name>
</gene>
<dbReference type="PANTHER" id="PTHR11005">
    <property type="entry name" value="LYSOSOMAL ACID LIPASE-RELATED"/>
    <property type="match status" value="1"/>
</dbReference>
<keyword evidence="2" id="KW-0378">Hydrolase</keyword>
<proteinExistence type="inferred from homology"/>
<dbReference type="InterPro" id="IPR025483">
    <property type="entry name" value="Lipase_euk"/>
</dbReference>
<dbReference type="PIRSF" id="PIRSF000862">
    <property type="entry name" value="Steryl_ester_lip"/>
    <property type="match status" value="1"/>
</dbReference>
<dbReference type="GO" id="GO:0016788">
    <property type="term" value="F:hydrolase activity, acting on ester bonds"/>
    <property type="evidence" value="ECO:0007669"/>
    <property type="project" value="InterPro"/>
</dbReference>
<comment type="caution">
    <text evidence="6">The sequence shown here is derived from an EMBL/GenBank/DDBJ whole genome shotgun (WGS) entry which is preliminary data.</text>
</comment>
<sequence>MAPCSLAVCMVMVLMVALAPGAVDGSSRRLFGQTNGAVAAPAYGICSSVVAVHGYKCQEIDVTTDDGFILSVQRIPKGRNGRGGSGKGKPPVIIQHGVLVDGAIWLLNSADKNLPFILADNGFDVWIVNTRGTRFSRRHTSMDPRSSNFWNWSWDELVAHDLPAVFNYVYGQTRQKINYVGHSLGTLLALASLSQGKLVNQVKSVALLSPVAYLSHMSTPLGVVGARTFAGEITKTFGLAEFDPKGKPVDLLVDYLCASPGVYCYDLMAALTGKNCCLNASTVDLFLDHEPQSTSTKTLVHLSQIVRNGVLAKYDYGRLDYNFMQYGSISPPRYDLSKIPKNLPMFISYGGQDALSDERDVLRLLDQLKSHNVGKLEVDFIKEYAHADFIMAINAKDLVYNKVTAFFKKQH</sequence>
<accession>A0AAW1WL03</accession>
<keyword evidence="7" id="KW-1185">Reference proteome</keyword>
<evidence type="ECO:0000259" key="5">
    <source>
        <dbReference type="Pfam" id="PF04083"/>
    </source>
</evidence>
<feature type="active site" description="Charge relay system" evidence="3">
    <location>
        <position position="353"/>
    </location>
</feature>
<reference evidence="6 7" key="1">
    <citation type="journal article" date="2023" name="G3 (Bethesda)">
        <title>A chromosome-length genome assembly and annotation of blackberry (Rubus argutus, cv. 'Hillquist').</title>
        <authorList>
            <person name="Bruna T."/>
            <person name="Aryal R."/>
            <person name="Dudchenko O."/>
            <person name="Sargent D.J."/>
            <person name="Mead D."/>
            <person name="Buti M."/>
            <person name="Cavallini A."/>
            <person name="Hytonen T."/>
            <person name="Andres J."/>
            <person name="Pham M."/>
            <person name="Weisz D."/>
            <person name="Mascagni F."/>
            <person name="Usai G."/>
            <person name="Natali L."/>
            <person name="Bassil N."/>
            <person name="Fernandez G.E."/>
            <person name="Lomsadze A."/>
            <person name="Armour M."/>
            <person name="Olukolu B."/>
            <person name="Poorten T."/>
            <person name="Britton C."/>
            <person name="Davik J."/>
            <person name="Ashrafi H."/>
            <person name="Aiden E.L."/>
            <person name="Borodovsky M."/>
            <person name="Worthington M."/>
        </authorList>
    </citation>
    <scope>NUCLEOTIDE SEQUENCE [LARGE SCALE GENOMIC DNA]</scope>
    <source>
        <strain evidence="6">PI 553951</strain>
    </source>
</reference>
<dbReference type="InterPro" id="IPR029058">
    <property type="entry name" value="AB_hydrolase_fold"/>
</dbReference>
<evidence type="ECO:0000313" key="7">
    <source>
        <dbReference type="Proteomes" id="UP001457282"/>
    </source>
</evidence>
<dbReference type="Proteomes" id="UP001457282">
    <property type="component" value="Unassembled WGS sequence"/>
</dbReference>
<dbReference type="Gene3D" id="3.40.50.1820">
    <property type="entry name" value="alpha/beta hydrolase"/>
    <property type="match status" value="1"/>
</dbReference>
<evidence type="ECO:0000313" key="6">
    <source>
        <dbReference type="EMBL" id="KAK9925494.1"/>
    </source>
</evidence>
<keyword evidence="2" id="KW-0443">Lipid metabolism</keyword>